<proteinExistence type="predicted"/>
<reference evidence="1" key="1">
    <citation type="journal article" date="2020" name="Stud. Mycol.">
        <title>101 Dothideomycetes genomes: a test case for predicting lifestyles and emergence of pathogens.</title>
        <authorList>
            <person name="Haridas S."/>
            <person name="Albert R."/>
            <person name="Binder M."/>
            <person name="Bloem J."/>
            <person name="Labutti K."/>
            <person name="Salamov A."/>
            <person name="Andreopoulos B."/>
            <person name="Baker S."/>
            <person name="Barry K."/>
            <person name="Bills G."/>
            <person name="Bluhm B."/>
            <person name="Cannon C."/>
            <person name="Castanera R."/>
            <person name="Culley D."/>
            <person name="Daum C."/>
            <person name="Ezra D."/>
            <person name="Gonzalez J."/>
            <person name="Henrissat B."/>
            <person name="Kuo A."/>
            <person name="Liang C."/>
            <person name="Lipzen A."/>
            <person name="Lutzoni F."/>
            <person name="Magnuson J."/>
            <person name="Mondo S."/>
            <person name="Nolan M."/>
            <person name="Ohm R."/>
            <person name="Pangilinan J."/>
            <person name="Park H.-J."/>
            <person name="Ramirez L."/>
            <person name="Alfaro M."/>
            <person name="Sun H."/>
            <person name="Tritt A."/>
            <person name="Yoshinaga Y."/>
            <person name="Zwiers L.-H."/>
            <person name="Turgeon B."/>
            <person name="Goodwin S."/>
            <person name="Spatafora J."/>
            <person name="Crous P."/>
            <person name="Grigoriev I."/>
        </authorList>
    </citation>
    <scope>NUCLEOTIDE SEQUENCE</scope>
    <source>
        <strain evidence="1">ATCC 74209</strain>
    </source>
</reference>
<keyword evidence="2" id="KW-1185">Reference proteome</keyword>
<evidence type="ECO:0000313" key="2">
    <source>
        <dbReference type="Proteomes" id="UP000799536"/>
    </source>
</evidence>
<dbReference type="AlphaFoldDB" id="A0A9P4JMY4"/>
<sequence>MLFCDQAFAADNLTSPEGLSRLYIPPSRNELLLRLNQKLDAIPVFWKVVRAPNGRFILRDELLPYPTLQPWIRTLRQITGPEQAIRLYSLMYARGKAFNENGNISEAMQNLMIGHAKKQTFFKHYLSRRVTVDTQAFVRGIQPQNVHICCIIRS</sequence>
<dbReference type="Pfam" id="PF11917">
    <property type="entry name" value="DUF3435"/>
    <property type="match status" value="1"/>
</dbReference>
<gene>
    <name evidence="1" type="ORF">GQ43DRAFT_473069</name>
</gene>
<dbReference type="EMBL" id="ML994041">
    <property type="protein sequence ID" value="KAF2200074.1"/>
    <property type="molecule type" value="Genomic_DNA"/>
</dbReference>
<dbReference type="InterPro" id="IPR021842">
    <property type="entry name" value="DUF3435"/>
</dbReference>
<dbReference type="Proteomes" id="UP000799536">
    <property type="component" value="Unassembled WGS sequence"/>
</dbReference>
<dbReference type="PANTHER" id="PTHR37535:SF2">
    <property type="entry name" value="FINGER DOMAIN PROTEIN, PUTATIVE (AFU_ORTHOLOGUE AFUA_6G09300)-RELATED"/>
    <property type="match status" value="1"/>
</dbReference>
<accession>A0A9P4JMY4</accession>
<comment type="caution">
    <text evidence="1">The sequence shown here is derived from an EMBL/GenBank/DDBJ whole genome shotgun (WGS) entry which is preliminary data.</text>
</comment>
<dbReference type="OrthoDB" id="3789246at2759"/>
<name>A0A9P4JMY4_9PLEO</name>
<dbReference type="PANTHER" id="PTHR37535">
    <property type="entry name" value="FLUG DOMAIN PROTEIN"/>
    <property type="match status" value="1"/>
</dbReference>
<organism evidence="1 2">
    <name type="scientific">Delitschia confertaspora ATCC 74209</name>
    <dbReference type="NCBI Taxonomy" id="1513339"/>
    <lineage>
        <taxon>Eukaryota</taxon>
        <taxon>Fungi</taxon>
        <taxon>Dikarya</taxon>
        <taxon>Ascomycota</taxon>
        <taxon>Pezizomycotina</taxon>
        <taxon>Dothideomycetes</taxon>
        <taxon>Pleosporomycetidae</taxon>
        <taxon>Pleosporales</taxon>
        <taxon>Delitschiaceae</taxon>
        <taxon>Delitschia</taxon>
    </lineage>
</organism>
<protein>
    <submittedName>
        <fullName evidence="1">Uncharacterized protein</fullName>
    </submittedName>
</protein>
<evidence type="ECO:0000313" key="1">
    <source>
        <dbReference type="EMBL" id="KAF2200074.1"/>
    </source>
</evidence>